<evidence type="ECO:0000313" key="3">
    <source>
        <dbReference type="Proteomes" id="UP000546464"/>
    </source>
</evidence>
<organism evidence="2 3">
    <name type="scientific">Ruficoccus amylovorans</name>
    <dbReference type="NCBI Taxonomy" id="1804625"/>
    <lineage>
        <taxon>Bacteria</taxon>
        <taxon>Pseudomonadati</taxon>
        <taxon>Verrucomicrobiota</taxon>
        <taxon>Opitutia</taxon>
        <taxon>Puniceicoccales</taxon>
        <taxon>Cerasicoccaceae</taxon>
        <taxon>Ruficoccus</taxon>
    </lineage>
</organism>
<reference evidence="2 3" key="1">
    <citation type="submission" date="2020-07" db="EMBL/GenBank/DDBJ databases">
        <authorList>
            <person name="Feng X."/>
        </authorList>
    </citation>
    <scope>NUCLEOTIDE SEQUENCE [LARGE SCALE GENOMIC DNA]</scope>
    <source>
        <strain evidence="2 3">JCM31066</strain>
    </source>
</reference>
<comment type="caution">
    <text evidence="2">The sequence shown here is derived from an EMBL/GenBank/DDBJ whole genome shotgun (WGS) entry which is preliminary data.</text>
</comment>
<proteinExistence type="predicted"/>
<feature type="transmembrane region" description="Helical" evidence="1">
    <location>
        <begin position="71"/>
        <end position="90"/>
    </location>
</feature>
<evidence type="ECO:0000256" key="1">
    <source>
        <dbReference type="SAM" id="Phobius"/>
    </source>
</evidence>
<protein>
    <recommendedName>
        <fullName evidence="4">Rod shape-determining protein MreD</fullName>
    </recommendedName>
</protein>
<dbReference type="RefSeq" id="WP_185675063.1">
    <property type="nucleotide sequence ID" value="NZ_JACHVB010000020.1"/>
</dbReference>
<gene>
    <name evidence="2" type="ORF">H5P28_07375</name>
</gene>
<feature type="transmembrane region" description="Helical" evidence="1">
    <location>
        <begin position="131"/>
        <end position="154"/>
    </location>
</feature>
<sequence length="174" mass="18985">MEIDLRGWLLMGSNALLYWLLQMLNDVSGASGITLSLNALYLVIPAACMRQRWALLLVFATGWLIDAPLPVAFGFHSIIFAIVVTLLHAFQRGLSRAGLGQLVLVALGVNTVLILVQSLLLAGPLLGNGAYWVRIASDLAFSSLALPLIGWWFFSWERWLLMICGSGSEAPETT</sequence>
<evidence type="ECO:0000313" key="2">
    <source>
        <dbReference type="EMBL" id="MBC2594081.1"/>
    </source>
</evidence>
<feature type="transmembrane region" description="Helical" evidence="1">
    <location>
        <begin position="102"/>
        <end position="125"/>
    </location>
</feature>
<name>A0A842HFL4_9BACT</name>
<keyword evidence="1" id="KW-1133">Transmembrane helix</keyword>
<keyword evidence="1" id="KW-0812">Transmembrane</keyword>
<accession>A0A842HFL4</accession>
<keyword evidence="3" id="KW-1185">Reference proteome</keyword>
<dbReference type="AlphaFoldDB" id="A0A842HFL4"/>
<keyword evidence="1" id="KW-0472">Membrane</keyword>
<dbReference type="EMBL" id="JACHVB010000020">
    <property type="protein sequence ID" value="MBC2594081.1"/>
    <property type="molecule type" value="Genomic_DNA"/>
</dbReference>
<dbReference type="Proteomes" id="UP000546464">
    <property type="component" value="Unassembled WGS sequence"/>
</dbReference>
<evidence type="ECO:0008006" key="4">
    <source>
        <dbReference type="Google" id="ProtNLM"/>
    </source>
</evidence>